<evidence type="ECO:0000256" key="7">
    <source>
        <dbReference type="ARBA" id="ARBA00023157"/>
    </source>
</evidence>
<keyword evidence="5" id="KW-0049">Antioxidant</keyword>
<accession>A0A1F4UMD9</accession>
<gene>
    <name evidence="14" type="ORF">A2V49_00760</name>
</gene>
<evidence type="ECO:0000256" key="8">
    <source>
        <dbReference type="ARBA" id="ARBA00023284"/>
    </source>
</evidence>
<dbReference type="InterPro" id="IPR036249">
    <property type="entry name" value="Thioredoxin-like_sf"/>
</dbReference>
<dbReference type="GO" id="GO:0045454">
    <property type="term" value="P:cell redox homeostasis"/>
    <property type="evidence" value="ECO:0007669"/>
    <property type="project" value="TreeGrafter"/>
</dbReference>
<dbReference type="CDD" id="cd03017">
    <property type="entry name" value="PRX_BCP"/>
    <property type="match status" value="1"/>
</dbReference>
<evidence type="ECO:0000256" key="4">
    <source>
        <dbReference type="ARBA" id="ARBA00022559"/>
    </source>
</evidence>
<dbReference type="InterPro" id="IPR024706">
    <property type="entry name" value="Peroxiredoxin_AhpC-typ"/>
</dbReference>
<dbReference type="InterPro" id="IPR050924">
    <property type="entry name" value="Peroxiredoxin_BCP/PrxQ"/>
</dbReference>
<evidence type="ECO:0000256" key="6">
    <source>
        <dbReference type="ARBA" id="ARBA00023002"/>
    </source>
</evidence>
<dbReference type="GO" id="GO:0005737">
    <property type="term" value="C:cytoplasm"/>
    <property type="evidence" value="ECO:0007669"/>
    <property type="project" value="TreeGrafter"/>
</dbReference>
<dbReference type="FunFam" id="3.40.30.10:FF:000007">
    <property type="entry name" value="Thioredoxin-dependent thiol peroxidase"/>
    <property type="match status" value="1"/>
</dbReference>
<comment type="catalytic activity">
    <reaction evidence="11">
        <text>a hydroperoxide + [thioredoxin]-dithiol = an alcohol + [thioredoxin]-disulfide + H2O</text>
        <dbReference type="Rhea" id="RHEA:62620"/>
        <dbReference type="Rhea" id="RHEA-COMP:10698"/>
        <dbReference type="Rhea" id="RHEA-COMP:10700"/>
        <dbReference type="ChEBI" id="CHEBI:15377"/>
        <dbReference type="ChEBI" id="CHEBI:29950"/>
        <dbReference type="ChEBI" id="CHEBI:30879"/>
        <dbReference type="ChEBI" id="CHEBI:35924"/>
        <dbReference type="ChEBI" id="CHEBI:50058"/>
        <dbReference type="EC" id="1.11.1.24"/>
    </reaction>
</comment>
<dbReference type="PANTHER" id="PTHR42801">
    <property type="entry name" value="THIOREDOXIN-DEPENDENT PEROXIDE REDUCTASE"/>
    <property type="match status" value="1"/>
</dbReference>
<dbReference type="GO" id="GO:0008379">
    <property type="term" value="F:thioredoxin peroxidase activity"/>
    <property type="evidence" value="ECO:0007669"/>
    <property type="project" value="TreeGrafter"/>
</dbReference>
<dbReference type="SUPFAM" id="SSF52833">
    <property type="entry name" value="Thioredoxin-like"/>
    <property type="match status" value="1"/>
</dbReference>
<dbReference type="Pfam" id="PF00578">
    <property type="entry name" value="AhpC-TSA"/>
    <property type="match status" value="1"/>
</dbReference>
<feature type="active site" description="Cysteine sulfenic acid (-SOH) intermediate; for peroxidase activity" evidence="12">
    <location>
        <position position="45"/>
    </location>
</feature>
<evidence type="ECO:0000256" key="12">
    <source>
        <dbReference type="PIRSR" id="PIRSR000239-1"/>
    </source>
</evidence>
<dbReference type="GO" id="GO:0034599">
    <property type="term" value="P:cellular response to oxidative stress"/>
    <property type="evidence" value="ECO:0007669"/>
    <property type="project" value="TreeGrafter"/>
</dbReference>
<evidence type="ECO:0000256" key="3">
    <source>
        <dbReference type="ARBA" id="ARBA00013017"/>
    </source>
</evidence>
<dbReference type="PANTHER" id="PTHR42801:SF4">
    <property type="entry name" value="AHPC_TSA FAMILY PROTEIN"/>
    <property type="match status" value="1"/>
</dbReference>
<organism evidence="14 15">
    <name type="scientific">candidate division WWE3 bacterium RBG_19FT_COMBO_34_6</name>
    <dbReference type="NCBI Taxonomy" id="1802612"/>
    <lineage>
        <taxon>Bacteria</taxon>
        <taxon>Katanobacteria</taxon>
    </lineage>
</organism>
<comment type="similarity">
    <text evidence="10">Belongs to the peroxiredoxin family. BCP/PrxQ subfamily.</text>
</comment>
<reference evidence="14 15" key="1">
    <citation type="journal article" date="2016" name="Nat. Commun.">
        <title>Thousands of microbial genomes shed light on interconnected biogeochemical processes in an aquifer system.</title>
        <authorList>
            <person name="Anantharaman K."/>
            <person name="Brown C.T."/>
            <person name="Hug L.A."/>
            <person name="Sharon I."/>
            <person name="Castelle C.J."/>
            <person name="Probst A.J."/>
            <person name="Thomas B.C."/>
            <person name="Singh A."/>
            <person name="Wilkins M.J."/>
            <person name="Karaoz U."/>
            <person name="Brodie E.L."/>
            <person name="Williams K.H."/>
            <person name="Hubbard S.S."/>
            <person name="Banfield J.F."/>
        </authorList>
    </citation>
    <scope>NUCLEOTIDE SEQUENCE [LARGE SCALE GENOMIC DNA]</scope>
</reference>
<dbReference type="Gene3D" id="3.40.30.10">
    <property type="entry name" value="Glutaredoxin"/>
    <property type="match status" value="1"/>
</dbReference>
<dbReference type="AlphaFoldDB" id="A0A1F4UMD9"/>
<dbReference type="PIRSF" id="PIRSF000239">
    <property type="entry name" value="AHPC"/>
    <property type="match status" value="1"/>
</dbReference>
<comment type="function">
    <text evidence="1">Thiol-specific peroxidase that catalyzes the reduction of hydrogen peroxide and organic hydroperoxides to water and alcohols, respectively. Plays a role in cell protection against oxidative stress by detoxifying peroxides and as sensor of hydrogen peroxide-mediated signaling events.</text>
</comment>
<dbReference type="InterPro" id="IPR013766">
    <property type="entry name" value="Thioredoxin_domain"/>
</dbReference>
<protein>
    <recommendedName>
        <fullName evidence="3">thioredoxin-dependent peroxiredoxin</fullName>
        <ecNumber evidence="3">1.11.1.24</ecNumber>
    </recommendedName>
    <alternativeName>
        <fullName evidence="9">Thioredoxin peroxidase</fullName>
    </alternativeName>
</protein>
<evidence type="ECO:0000313" key="14">
    <source>
        <dbReference type="EMBL" id="OGC45373.1"/>
    </source>
</evidence>
<evidence type="ECO:0000259" key="13">
    <source>
        <dbReference type="PROSITE" id="PS51352"/>
    </source>
</evidence>
<evidence type="ECO:0000256" key="11">
    <source>
        <dbReference type="ARBA" id="ARBA00049091"/>
    </source>
</evidence>
<feature type="domain" description="Thioredoxin" evidence="13">
    <location>
        <begin position="3"/>
        <end position="155"/>
    </location>
</feature>
<evidence type="ECO:0000256" key="1">
    <source>
        <dbReference type="ARBA" id="ARBA00003330"/>
    </source>
</evidence>
<dbReference type="Proteomes" id="UP000178615">
    <property type="component" value="Unassembled WGS sequence"/>
</dbReference>
<dbReference type="EMBL" id="MEUV01000041">
    <property type="protein sequence ID" value="OGC45373.1"/>
    <property type="molecule type" value="Genomic_DNA"/>
</dbReference>
<dbReference type="PROSITE" id="PS51352">
    <property type="entry name" value="THIOREDOXIN_2"/>
    <property type="match status" value="1"/>
</dbReference>
<comment type="caution">
    <text evidence="14">The sequence shown here is derived from an EMBL/GenBank/DDBJ whole genome shotgun (WGS) entry which is preliminary data.</text>
</comment>
<dbReference type="InterPro" id="IPR000866">
    <property type="entry name" value="AhpC/TSA"/>
</dbReference>
<keyword evidence="8" id="KW-0676">Redox-active center</keyword>
<keyword evidence="6" id="KW-0560">Oxidoreductase</keyword>
<evidence type="ECO:0000256" key="10">
    <source>
        <dbReference type="ARBA" id="ARBA00038489"/>
    </source>
</evidence>
<evidence type="ECO:0000256" key="9">
    <source>
        <dbReference type="ARBA" id="ARBA00032824"/>
    </source>
</evidence>
<sequence>MILKEKDKALDFSLPDQDGKIHKLSDYIGSWVLLYFYPKDDTPGCTVEACSFRDNFPDFKKLNITILGVSKDSVVSHQKFMQKYKLPFTLLSDNDAAVNKLYDVWKPKKFMGKEFLGTLRTSFLIDPEGEIVKIYEKVKPKIHATQVLDDLKLMQ</sequence>
<proteinExistence type="inferred from homology"/>
<evidence type="ECO:0000313" key="15">
    <source>
        <dbReference type="Proteomes" id="UP000178615"/>
    </source>
</evidence>
<dbReference type="NCBIfam" id="NF006960">
    <property type="entry name" value="PRK09437.1"/>
    <property type="match status" value="1"/>
</dbReference>
<name>A0A1F4UMD9_UNCKA</name>
<evidence type="ECO:0000256" key="5">
    <source>
        <dbReference type="ARBA" id="ARBA00022862"/>
    </source>
</evidence>
<evidence type="ECO:0000256" key="2">
    <source>
        <dbReference type="ARBA" id="ARBA00011245"/>
    </source>
</evidence>
<keyword evidence="7" id="KW-1015">Disulfide bond</keyword>
<dbReference type="EC" id="1.11.1.24" evidence="3"/>
<comment type="subunit">
    <text evidence="2">Monomer.</text>
</comment>
<keyword evidence="4" id="KW-0575">Peroxidase</keyword>